<dbReference type="InterPro" id="IPR010049">
    <property type="entry name" value="MTA_SAH_Nsdase"/>
</dbReference>
<dbReference type="OrthoDB" id="9792278at2"/>
<evidence type="ECO:0000256" key="1">
    <source>
        <dbReference type="ARBA" id="ARBA00004945"/>
    </source>
</evidence>
<reference evidence="8 10" key="2">
    <citation type="submission" date="2018-08" db="EMBL/GenBank/DDBJ databases">
        <title>A genome reference for cultivated species of the human gut microbiota.</title>
        <authorList>
            <person name="Zou Y."/>
            <person name="Xue W."/>
            <person name="Luo G."/>
        </authorList>
    </citation>
    <scope>NUCLEOTIDE SEQUENCE [LARGE SCALE GENOMIC DNA]</scope>
    <source>
        <strain evidence="8 10">TF05-12AC</strain>
    </source>
</reference>
<dbReference type="GO" id="GO:0008930">
    <property type="term" value="F:methylthioadenosine nucleosidase activity"/>
    <property type="evidence" value="ECO:0007669"/>
    <property type="project" value="InterPro"/>
</dbReference>
<evidence type="ECO:0000256" key="4">
    <source>
        <dbReference type="ARBA" id="ARBA00022801"/>
    </source>
</evidence>
<dbReference type="GO" id="GO:0005829">
    <property type="term" value="C:cytosol"/>
    <property type="evidence" value="ECO:0007669"/>
    <property type="project" value="TreeGrafter"/>
</dbReference>
<dbReference type="GO" id="GO:0019284">
    <property type="term" value="P:L-methionine salvage from S-adenosylmethionine"/>
    <property type="evidence" value="ECO:0007669"/>
    <property type="project" value="TreeGrafter"/>
</dbReference>
<sequence length="226" mass="24330">MKKIGIICAMDNEFALIKQALAHGRTAQIGRCTFYCAEYAGKDIIAATGGIGKVNAAACAQMMISNFGVECIVFSGVAGALSDKLHIFDIIVANDVMYHDLFPASLLRDNFPNCDCFPTDARLAELAETVCTELGLHCIRGRVVSGDQFITDSIVKARIISDTHGDATEMEGAAVGHVCYLNNLPFAILRCISDGADDNGEMDFDTFVEQAAHRCAKLTLGLVERI</sequence>
<comment type="pathway">
    <text evidence="1">Amino-acid biosynthesis; L-methionine biosynthesis via salvage pathway; S-methyl-5-thio-alpha-D-ribose 1-phosphate from S-methyl-5'-thioadenosine (hydrolase route): step 1/2.</text>
</comment>
<dbReference type="NCBIfam" id="TIGR01704">
    <property type="entry name" value="MTA_SAH-Nsdase"/>
    <property type="match status" value="1"/>
</dbReference>
<keyword evidence="7" id="KW-0326">Glycosidase</keyword>
<dbReference type="RefSeq" id="WP_006875799.1">
    <property type="nucleotide sequence ID" value="NZ_CABIWA010000007.1"/>
</dbReference>
<feature type="domain" description="Nucleoside phosphorylase" evidence="6">
    <location>
        <begin position="3"/>
        <end position="223"/>
    </location>
</feature>
<accession>A0A174NJM7</accession>
<evidence type="ECO:0000313" key="7">
    <source>
        <dbReference type="EMBL" id="CUP48952.1"/>
    </source>
</evidence>
<dbReference type="PANTHER" id="PTHR46832:SF1">
    <property type="entry name" value="5'-METHYLTHIOADENOSINE_S-ADENOSYLHOMOCYSTEINE NUCLEOSIDASE"/>
    <property type="match status" value="1"/>
</dbReference>
<dbReference type="SUPFAM" id="SSF53167">
    <property type="entry name" value="Purine and uridine phosphorylases"/>
    <property type="match status" value="1"/>
</dbReference>
<evidence type="ECO:0000259" key="6">
    <source>
        <dbReference type="Pfam" id="PF01048"/>
    </source>
</evidence>
<dbReference type="Gene3D" id="3.40.50.1580">
    <property type="entry name" value="Nucleoside phosphorylase domain"/>
    <property type="match status" value="1"/>
</dbReference>
<dbReference type="UniPathway" id="UPA00904">
    <property type="reaction ID" value="UER00871"/>
</dbReference>
<dbReference type="NCBIfam" id="NF004079">
    <property type="entry name" value="PRK05584.1"/>
    <property type="match status" value="1"/>
</dbReference>
<dbReference type="GO" id="GO:0009164">
    <property type="term" value="P:nucleoside catabolic process"/>
    <property type="evidence" value="ECO:0007669"/>
    <property type="project" value="InterPro"/>
</dbReference>
<dbReference type="AlphaFoldDB" id="A0A174NJM7"/>
<evidence type="ECO:0000256" key="3">
    <source>
        <dbReference type="ARBA" id="ARBA00022605"/>
    </source>
</evidence>
<gene>
    <name evidence="7" type="primary">mtnN</name>
    <name evidence="8" type="ORF">DXC40_00560</name>
    <name evidence="7" type="ORF">ERS852551_00957</name>
</gene>
<dbReference type="EMBL" id="QVME01000001">
    <property type="protein sequence ID" value="RGE69596.1"/>
    <property type="molecule type" value="Genomic_DNA"/>
</dbReference>
<evidence type="ECO:0000256" key="2">
    <source>
        <dbReference type="ARBA" id="ARBA00011974"/>
    </source>
</evidence>
<keyword evidence="3" id="KW-0028">Amino-acid biosynthesis</keyword>
<dbReference type="EMBL" id="CZBE01000005">
    <property type="protein sequence ID" value="CUP48952.1"/>
    <property type="molecule type" value="Genomic_DNA"/>
</dbReference>
<dbReference type="Proteomes" id="UP000260828">
    <property type="component" value="Unassembled WGS sequence"/>
</dbReference>
<evidence type="ECO:0000313" key="8">
    <source>
        <dbReference type="EMBL" id="RGE69596.1"/>
    </source>
</evidence>
<evidence type="ECO:0000256" key="5">
    <source>
        <dbReference type="ARBA" id="ARBA00023167"/>
    </source>
</evidence>
<dbReference type="EC" id="3.2.2.9" evidence="2"/>
<organism evidence="7 9">
    <name type="scientific">Anaerotruncus colihominis</name>
    <dbReference type="NCBI Taxonomy" id="169435"/>
    <lineage>
        <taxon>Bacteria</taxon>
        <taxon>Bacillati</taxon>
        <taxon>Bacillota</taxon>
        <taxon>Clostridia</taxon>
        <taxon>Eubacteriales</taxon>
        <taxon>Oscillospiraceae</taxon>
        <taxon>Anaerotruncus</taxon>
    </lineage>
</organism>
<reference evidence="7 9" key="1">
    <citation type="submission" date="2015-09" db="EMBL/GenBank/DDBJ databases">
        <authorList>
            <consortium name="Pathogen Informatics"/>
        </authorList>
    </citation>
    <scope>NUCLEOTIDE SEQUENCE [LARGE SCALE GENOMIC DNA]</scope>
    <source>
        <strain evidence="7 9">2789STDY5834939</strain>
    </source>
</reference>
<evidence type="ECO:0000313" key="10">
    <source>
        <dbReference type="Proteomes" id="UP000260828"/>
    </source>
</evidence>
<proteinExistence type="predicted"/>
<dbReference type="GO" id="GO:0019509">
    <property type="term" value="P:L-methionine salvage from methylthioadenosine"/>
    <property type="evidence" value="ECO:0007669"/>
    <property type="project" value="UniProtKB-UniPathway"/>
</dbReference>
<name>A0A174NJM7_9FIRM</name>
<evidence type="ECO:0000313" key="9">
    <source>
        <dbReference type="Proteomes" id="UP000095765"/>
    </source>
</evidence>
<dbReference type="PANTHER" id="PTHR46832">
    <property type="entry name" value="5'-METHYLTHIOADENOSINE/S-ADENOSYLHOMOCYSTEINE NUCLEOSIDASE"/>
    <property type="match status" value="1"/>
</dbReference>
<dbReference type="Proteomes" id="UP000095765">
    <property type="component" value="Unassembled WGS sequence"/>
</dbReference>
<dbReference type="Pfam" id="PF01048">
    <property type="entry name" value="PNP_UDP_1"/>
    <property type="match status" value="1"/>
</dbReference>
<protein>
    <recommendedName>
        <fullName evidence="2">adenosylhomocysteine nucleosidase</fullName>
        <ecNumber evidence="2">3.2.2.9</ecNumber>
    </recommendedName>
</protein>
<dbReference type="CDD" id="cd09008">
    <property type="entry name" value="MTAN"/>
    <property type="match status" value="1"/>
</dbReference>
<dbReference type="GO" id="GO:0008782">
    <property type="term" value="F:adenosylhomocysteine nucleosidase activity"/>
    <property type="evidence" value="ECO:0007669"/>
    <property type="project" value="UniProtKB-EC"/>
</dbReference>
<dbReference type="InterPro" id="IPR035994">
    <property type="entry name" value="Nucleoside_phosphorylase_sf"/>
</dbReference>
<keyword evidence="5" id="KW-0486">Methionine biosynthesis</keyword>
<dbReference type="InterPro" id="IPR000845">
    <property type="entry name" value="Nucleoside_phosphorylase_d"/>
</dbReference>
<keyword evidence="4 7" id="KW-0378">Hydrolase</keyword>